<dbReference type="Proteomes" id="UP000590749">
    <property type="component" value="Unassembled WGS sequence"/>
</dbReference>
<gene>
    <name evidence="1" type="ORF">FHR83_009196</name>
</gene>
<organism evidence="1 2">
    <name type="scientific">Actinoplanes campanulatus</name>
    <dbReference type="NCBI Taxonomy" id="113559"/>
    <lineage>
        <taxon>Bacteria</taxon>
        <taxon>Bacillati</taxon>
        <taxon>Actinomycetota</taxon>
        <taxon>Actinomycetes</taxon>
        <taxon>Micromonosporales</taxon>
        <taxon>Micromonosporaceae</taxon>
        <taxon>Actinoplanes</taxon>
    </lineage>
</organism>
<evidence type="ECO:0000313" key="2">
    <source>
        <dbReference type="Proteomes" id="UP000590749"/>
    </source>
</evidence>
<proteinExistence type="predicted"/>
<evidence type="ECO:0000313" key="1">
    <source>
        <dbReference type="EMBL" id="MBB3101467.1"/>
    </source>
</evidence>
<comment type="caution">
    <text evidence="1">The sequence shown here is derived from an EMBL/GenBank/DDBJ whole genome shotgun (WGS) entry which is preliminary data.</text>
</comment>
<accession>A0A7W5ASL7</accession>
<name>A0A7W5ASL7_9ACTN</name>
<sequence>MDTTASFTSVERLAGAFREFLGPRTAAAGPAGALTGWTAGPLPVVVPRTESAPR</sequence>
<dbReference type="AlphaFoldDB" id="A0A7W5ASL7"/>
<reference evidence="1 2" key="1">
    <citation type="submission" date="2020-08" db="EMBL/GenBank/DDBJ databases">
        <title>Genomic Encyclopedia of Type Strains, Phase III (KMG-III): the genomes of soil and plant-associated and newly described type strains.</title>
        <authorList>
            <person name="Whitman W."/>
        </authorList>
    </citation>
    <scope>NUCLEOTIDE SEQUENCE [LARGE SCALE GENOMIC DNA]</scope>
    <source>
        <strain evidence="1 2">CECT 3287</strain>
    </source>
</reference>
<protein>
    <submittedName>
        <fullName evidence="1">Uncharacterized protein</fullName>
    </submittedName>
</protein>
<dbReference type="EMBL" id="JACHXF010000039">
    <property type="protein sequence ID" value="MBB3101467.1"/>
    <property type="molecule type" value="Genomic_DNA"/>
</dbReference>
<keyword evidence="2" id="KW-1185">Reference proteome</keyword>
<dbReference type="RefSeq" id="WP_183227880.1">
    <property type="nucleotide sequence ID" value="NZ_BMPW01000042.1"/>
</dbReference>